<feature type="region of interest" description="Disordered" evidence="1">
    <location>
        <begin position="1"/>
        <end position="26"/>
    </location>
</feature>
<name>A0ABR2A3U0_9ROSI</name>
<accession>A0ABR2A3U0</accession>
<evidence type="ECO:0000313" key="2">
    <source>
        <dbReference type="EMBL" id="KAK8487714.1"/>
    </source>
</evidence>
<evidence type="ECO:0000256" key="1">
    <source>
        <dbReference type="SAM" id="MobiDB-lite"/>
    </source>
</evidence>
<gene>
    <name evidence="2" type="ORF">V6N11_031018</name>
</gene>
<proteinExistence type="predicted"/>
<dbReference type="Proteomes" id="UP001396334">
    <property type="component" value="Unassembled WGS sequence"/>
</dbReference>
<comment type="caution">
    <text evidence="2">The sequence shown here is derived from an EMBL/GenBank/DDBJ whole genome shotgun (WGS) entry which is preliminary data.</text>
</comment>
<sequence length="163" mass="17855">MQNPPDNSGRAFGIPQPRYSGGQPPDNVIVMEEALVLERWPPPMVSKDEQVGKWIRNQESFNHVGDDIHMVETSGFDMNAPDDASGVVQPIGSIELTDGKGTSMETDSMESGPIGNNGKPTFRDMVTEGHINMQKPKFIGNLDVEVDDDDVMLCGQESLLKII</sequence>
<reference evidence="2 3" key="1">
    <citation type="journal article" date="2024" name="G3 (Bethesda)">
        <title>Genome assembly of Hibiscus sabdariffa L. provides insights into metabolisms of medicinal natural products.</title>
        <authorList>
            <person name="Kim T."/>
        </authorList>
    </citation>
    <scope>NUCLEOTIDE SEQUENCE [LARGE SCALE GENOMIC DNA]</scope>
    <source>
        <strain evidence="2">TK-2024</strain>
        <tissue evidence="2">Old leaves</tissue>
    </source>
</reference>
<feature type="region of interest" description="Disordered" evidence="1">
    <location>
        <begin position="93"/>
        <end position="119"/>
    </location>
</feature>
<organism evidence="2 3">
    <name type="scientific">Hibiscus sabdariffa</name>
    <name type="common">roselle</name>
    <dbReference type="NCBI Taxonomy" id="183260"/>
    <lineage>
        <taxon>Eukaryota</taxon>
        <taxon>Viridiplantae</taxon>
        <taxon>Streptophyta</taxon>
        <taxon>Embryophyta</taxon>
        <taxon>Tracheophyta</taxon>
        <taxon>Spermatophyta</taxon>
        <taxon>Magnoliopsida</taxon>
        <taxon>eudicotyledons</taxon>
        <taxon>Gunneridae</taxon>
        <taxon>Pentapetalae</taxon>
        <taxon>rosids</taxon>
        <taxon>malvids</taxon>
        <taxon>Malvales</taxon>
        <taxon>Malvaceae</taxon>
        <taxon>Malvoideae</taxon>
        <taxon>Hibiscus</taxon>
    </lineage>
</organism>
<evidence type="ECO:0000313" key="3">
    <source>
        <dbReference type="Proteomes" id="UP001396334"/>
    </source>
</evidence>
<dbReference type="EMBL" id="JBBPBN010000383">
    <property type="protein sequence ID" value="KAK8487714.1"/>
    <property type="molecule type" value="Genomic_DNA"/>
</dbReference>
<keyword evidence="3" id="KW-1185">Reference proteome</keyword>
<protein>
    <submittedName>
        <fullName evidence="2">Uncharacterized protein</fullName>
    </submittedName>
</protein>